<protein>
    <recommendedName>
        <fullName evidence="6">Mid2 domain-containing protein</fullName>
    </recommendedName>
</protein>
<keyword evidence="2" id="KW-1133">Transmembrane helix</keyword>
<feature type="region of interest" description="Disordered" evidence="1">
    <location>
        <begin position="95"/>
        <end position="184"/>
    </location>
</feature>
<dbReference type="AlphaFoldDB" id="A0AAV9WUX6"/>
<reference evidence="4 5" key="1">
    <citation type="submission" date="2019-10" db="EMBL/GenBank/DDBJ databases">
        <authorList>
            <person name="Palmer J.M."/>
        </authorList>
    </citation>
    <scope>NUCLEOTIDE SEQUENCE [LARGE SCALE GENOMIC DNA]</scope>
    <source>
        <strain evidence="4 5">TWF694</strain>
    </source>
</reference>
<proteinExistence type="predicted"/>
<evidence type="ECO:0000256" key="2">
    <source>
        <dbReference type="SAM" id="Phobius"/>
    </source>
</evidence>
<evidence type="ECO:0000256" key="3">
    <source>
        <dbReference type="SAM" id="SignalP"/>
    </source>
</evidence>
<feature type="transmembrane region" description="Helical" evidence="2">
    <location>
        <begin position="190"/>
        <end position="211"/>
    </location>
</feature>
<dbReference type="CDD" id="cd12087">
    <property type="entry name" value="TM_EGFR-like"/>
    <property type="match status" value="1"/>
</dbReference>
<keyword evidence="5" id="KW-1185">Reference proteome</keyword>
<sequence>MVGYILLKLVLIEVIFAGGRSVKSPAGSALTYAGWATSHLNPLDPAPNSISCFGYGKTTTSDDGIDYEENFNGRAIIVFGKPLTLTDATFEFAEFTPESSTPRSTPPKSTSSKSSSKSASTSEPGTSDPDSETTTSPSPGAGSATSGARQTTNSNASQSSSSTSSGKLESTGTGSPDPNGGGKSKLGTGAIAGIAVGVGLPVIGIAAFVVYRMRQRKNEVPIVPVYNDPKSPEAGPGGIWNSNAAYSSYPLYGGTAEGNSAFH</sequence>
<name>A0AAV9WUX6_9PEZI</name>
<evidence type="ECO:0000256" key="1">
    <source>
        <dbReference type="SAM" id="MobiDB-lite"/>
    </source>
</evidence>
<gene>
    <name evidence="4" type="ORF">TWF694_005162</name>
</gene>
<comment type="caution">
    <text evidence="4">The sequence shown here is derived from an EMBL/GenBank/DDBJ whole genome shotgun (WGS) entry which is preliminary data.</text>
</comment>
<keyword evidence="3" id="KW-0732">Signal</keyword>
<feature type="signal peptide" evidence="3">
    <location>
        <begin position="1"/>
        <end position="21"/>
    </location>
</feature>
<keyword evidence="2" id="KW-0472">Membrane</keyword>
<evidence type="ECO:0000313" key="5">
    <source>
        <dbReference type="Proteomes" id="UP001365542"/>
    </source>
</evidence>
<evidence type="ECO:0008006" key="6">
    <source>
        <dbReference type="Google" id="ProtNLM"/>
    </source>
</evidence>
<accession>A0AAV9WUX6</accession>
<feature type="chain" id="PRO_5043609061" description="Mid2 domain-containing protein" evidence="3">
    <location>
        <begin position="22"/>
        <end position="263"/>
    </location>
</feature>
<feature type="compositionally biased region" description="Low complexity" evidence="1">
    <location>
        <begin position="96"/>
        <end position="175"/>
    </location>
</feature>
<organism evidence="4 5">
    <name type="scientific">Orbilia ellipsospora</name>
    <dbReference type="NCBI Taxonomy" id="2528407"/>
    <lineage>
        <taxon>Eukaryota</taxon>
        <taxon>Fungi</taxon>
        <taxon>Dikarya</taxon>
        <taxon>Ascomycota</taxon>
        <taxon>Pezizomycotina</taxon>
        <taxon>Orbiliomycetes</taxon>
        <taxon>Orbiliales</taxon>
        <taxon>Orbiliaceae</taxon>
        <taxon>Orbilia</taxon>
    </lineage>
</organism>
<evidence type="ECO:0000313" key="4">
    <source>
        <dbReference type="EMBL" id="KAK6526580.1"/>
    </source>
</evidence>
<dbReference type="EMBL" id="JAVHJO010000016">
    <property type="protein sequence ID" value="KAK6526580.1"/>
    <property type="molecule type" value="Genomic_DNA"/>
</dbReference>
<dbReference type="Proteomes" id="UP001365542">
    <property type="component" value="Unassembled WGS sequence"/>
</dbReference>
<keyword evidence="2" id="KW-0812">Transmembrane</keyword>